<dbReference type="OrthoDB" id="5841748at2759"/>
<feature type="domain" description="PA" evidence="3">
    <location>
        <begin position="175"/>
        <end position="255"/>
    </location>
</feature>
<evidence type="ECO:0000313" key="6">
    <source>
        <dbReference type="EMBL" id="KAH8094878.1"/>
    </source>
</evidence>
<evidence type="ECO:0000259" key="3">
    <source>
        <dbReference type="Pfam" id="PF02225"/>
    </source>
</evidence>
<dbReference type="InterPro" id="IPR007484">
    <property type="entry name" value="Peptidase_M28"/>
</dbReference>
<dbReference type="CDD" id="cd08022">
    <property type="entry name" value="M28_PSMA_like"/>
    <property type="match status" value="1"/>
</dbReference>
<gene>
    <name evidence="6" type="ORF">BXZ70DRAFT_896117</name>
</gene>
<sequence length="843" mass="92214">MKGGREHEHVHPHRKHEVLNGKLAEKLFLTVPDSTSAIDASRLYAGKPHLAGSPGDFQTAKDFLTLLQTELGAVSPAGDSSSDPIFSAGTVESRNATLSITNWKTASHKPTAWIDVYYPVMNTPLDRALEILDEDGKEVVWKAELEEVAEVGDPDAHEYAEAVPTWHGLSKGGEVKGKLVYANYGRQEDYKALIDSGVSLNGTIVITRYGGIFRGLKERFSACVKGAQELGAAGVLIYSDPRDDGTVTTDNGYATYPLGPARNPTSVQRGSVQFLSLYPGDPTTPGYPSYENSTRTDGENIPAIPSLPISWNNAKVLLEEIAEGGKNRTVSLVNHVDDKVIPIWNTMGVIPGYIKDEVVVVGNHRDAWVLGATDPSSGTVSVHEVVRGLGALVKKGWKPLRTIVIASWDAEEYGLIGSTEYGEDFADFIDKYVVAYLNLDSSVSGSRFRISASPSLAHFVRGTAEKVPHPTKPGLTLWDANKDQGVLYGDKIDAEVAQMYQEELLNADDLGVSPLGSGSDFTVFLQRIGVASSNGGFGSTLHDPVYHYHSVFDSNPWQQRYGDPGFLRHVAIAKSLGLQALGIADSLVLPLNTTHYALELGAYLDKVESIASTTSLEVDLSSLRNSINKLQKSSAALDKEKAEAEKDLRRIIKRIVRHRVVKRKVRKAVCAIKKVFGKKCGCPHKRQESLTHIPHAHVPATTLADGEAVKPRVGRYPGWLSEQRVKTRTRFGHHGASDAKPRLPLKKLRKAIERVRAVNKKLVAFERGLIHPEGIKDREWYRHLGVAPGKWLGYGATTLPALTESFTIDRNTTLAKYEAERLTGLIDKLAEDIKPTGCSRRLS</sequence>
<proteinExistence type="inferred from homology"/>
<dbReference type="PANTHER" id="PTHR10404:SF46">
    <property type="entry name" value="VACUOLAR PROTEIN SORTING-ASSOCIATED PROTEIN 70"/>
    <property type="match status" value="1"/>
</dbReference>
<dbReference type="AlphaFoldDB" id="A0A8K0UJS6"/>
<dbReference type="SUPFAM" id="SSF53187">
    <property type="entry name" value="Zn-dependent exopeptidases"/>
    <property type="match status" value="1"/>
</dbReference>
<dbReference type="SUPFAM" id="SSF52025">
    <property type="entry name" value="PA domain"/>
    <property type="match status" value="1"/>
</dbReference>
<keyword evidence="7" id="KW-1185">Reference proteome</keyword>
<evidence type="ECO:0000256" key="1">
    <source>
        <dbReference type="ARBA" id="ARBA00005634"/>
    </source>
</evidence>
<dbReference type="InterPro" id="IPR007365">
    <property type="entry name" value="TFR-like_dimer_dom"/>
</dbReference>
<feature type="coiled-coil region" evidence="2">
    <location>
        <begin position="620"/>
        <end position="654"/>
    </location>
</feature>
<organism evidence="6 7">
    <name type="scientific">Cristinia sonorae</name>
    <dbReference type="NCBI Taxonomy" id="1940300"/>
    <lineage>
        <taxon>Eukaryota</taxon>
        <taxon>Fungi</taxon>
        <taxon>Dikarya</taxon>
        <taxon>Basidiomycota</taxon>
        <taxon>Agaricomycotina</taxon>
        <taxon>Agaricomycetes</taxon>
        <taxon>Agaricomycetidae</taxon>
        <taxon>Agaricales</taxon>
        <taxon>Pleurotineae</taxon>
        <taxon>Stephanosporaceae</taxon>
        <taxon>Cristinia</taxon>
    </lineage>
</organism>
<name>A0A8K0UJS6_9AGAR</name>
<dbReference type="Pfam" id="PF04253">
    <property type="entry name" value="TFR_dimer"/>
    <property type="match status" value="1"/>
</dbReference>
<dbReference type="InterPro" id="IPR003137">
    <property type="entry name" value="PA_domain"/>
</dbReference>
<dbReference type="Pfam" id="PF04389">
    <property type="entry name" value="Peptidase_M28"/>
    <property type="match status" value="1"/>
</dbReference>
<reference evidence="6" key="1">
    <citation type="journal article" date="2021" name="New Phytol.">
        <title>Evolutionary innovations through gain and loss of genes in the ectomycorrhizal Boletales.</title>
        <authorList>
            <person name="Wu G."/>
            <person name="Miyauchi S."/>
            <person name="Morin E."/>
            <person name="Kuo A."/>
            <person name="Drula E."/>
            <person name="Varga T."/>
            <person name="Kohler A."/>
            <person name="Feng B."/>
            <person name="Cao Y."/>
            <person name="Lipzen A."/>
            <person name="Daum C."/>
            <person name="Hundley H."/>
            <person name="Pangilinan J."/>
            <person name="Johnson J."/>
            <person name="Barry K."/>
            <person name="LaButti K."/>
            <person name="Ng V."/>
            <person name="Ahrendt S."/>
            <person name="Min B."/>
            <person name="Choi I.G."/>
            <person name="Park H."/>
            <person name="Plett J.M."/>
            <person name="Magnuson J."/>
            <person name="Spatafora J.W."/>
            <person name="Nagy L.G."/>
            <person name="Henrissat B."/>
            <person name="Grigoriev I.V."/>
            <person name="Yang Z.L."/>
            <person name="Xu J."/>
            <person name="Martin F.M."/>
        </authorList>
    </citation>
    <scope>NUCLEOTIDE SEQUENCE</scope>
    <source>
        <strain evidence="6">KKN 215</strain>
    </source>
</reference>
<evidence type="ECO:0000259" key="4">
    <source>
        <dbReference type="Pfam" id="PF04253"/>
    </source>
</evidence>
<keyword evidence="2" id="KW-0175">Coiled coil</keyword>
<dbReference type="FunFam" id="3.40.630.10:FF:000101">
    <property type="entry name" value="N-acetylated alpha-linked acidic dipeptidase like 1"/>
    <property type="match status" value="1"/>
</dbReference>
<dbReference type="Pfam" id="PF02225">
    <property type="entry name" value="PA"/>
    <property type="match status" value="1"/>
</dbReference>
<dbReference type="SUPFAM" id="SSF47672">
    <property type="entry name" value="Transferrin receptor-like dimerisation domain"/>
    <property type="match status" value="2"/>
</dbReference>
<evidence type="ECO:0000259" key="5">
    <source>
        <dbReference type="Pfam" id="PF04389"/>
    </source>
</evidence>
<dbReference type="Gene3D" id="3.50.30.30">
    <property type="match status" value="1"/>
</dbReference>
<dbReference type="EMBL" id="JAEVFJ010000024">
    <property type="protein sequence ID" value="KAH8094878.1"/>
    <property type="molecule type" value="Genomic_DNA"/>
</dbReference>
<feature type="domain" description="Transferrin receptor-like dimerisation" evidence="4">
    <location>
        <begin position="753"/>
        <end position="833"/>
    </location>
</feature>
<comment type="caution">
    <text evidence="6">The sequence shown here is derived from an EMBL/GenBank/DDBJ whole genome shotgun (WGS) entry which is preliminary data.</text>
</comment>
<dbReference type="GO" id="GO:0004180">
    <property type="term" value="F:carboxypeptidase activity"/>
    <property type="evidence" value="ECO:0007669"/>
    <property type="project" value="TreeGrafter"/>
</dbReference>
<evidence type="ECO:0000256" key="2">
    <source>
        <dbReference type="SAM" id="Coils"/>
    </source>
</evidence>
<dbReference type="Gene3D" id="3.40.630.10">
    <property type="entry name" value="Zn peptidases"/>
    <property type="match status" value="1"/>
</dbReference>
<protein>
    <submittedName>
        <fullName evidence="6">Zn-dependent exopeptidase</fullName>
    </submittedName>
</protein>
<dbReference type="Proteomes" id="UP000813824">
    <property type="component" value="Unassembled WGS sequence"/>
</dbReference>
<dbReference type="PANTHER" id="PTHR10404">
    <property type="entry name" value="N-ACETYLATED-ALPHA-LINKED ACIDIC DIPEPTIDASE"/>
    <property type="match status" value="1"/>
</dbReference>
<dbReference type="Gene3D" id="1.20.930.40">
    <property type="entry name" value="Transferrin receptor-like, dimerisation domain"/>
    <property type="match status" value="1"/>
</dbReference>
<feature type="domain" description="Peptidase M28" evidence="5">
    <location>
        <begin position="345"/>
        <end position="483"/>
    </location>
</feature>
<dbReference type="CDD" id="cd02121">
    <property type="entry name" value="PA_GCPII_like"/>
    <property type="match status" value="1"/>
</dbReference>
<dbReference type="InterPro" id="IPR036757">
    <property type="entry name" value="TFR-like_dimer_dom_sf"/>
</dbReference>
<evidence type="ECO:0000313" key="7">
    <source>
        <dbReference type="Proteomes" id="UP000813824"/>
    </source>
</evidence>
<comment type="similarity">
    <text evidence="1">Belongs to the peptidase M28 family. M28B subfamily.</text>
</comment>
<accession>A0A8K0UJS6</accession>
<dbReference type="InterPro" id="IPR039373">
    <property type="entry name" value="Peptidase_M28B"/>
</dbReference>
<dbReference type="InterPro" id="IPR046450">
    <property type="entry name" value="PA_dom_sf"/>
</dbReference>